<dbReference type="AlphaFoldDB" id="A0A1D2A6V0"/>
<evidence type="ECO:0000313" key="5">
    <source>
        <dbReference type="EMBL" id="JAT74904.1"/>
    </source>
</evidence>
<dbReference type="InterPro" id="IPR024337">
    <property type="entry name" value="tRNA_splic_suSen54"/>
</dbReference>
<dbReference type="Pfam" id="PF12928">
    <property type="entry name" value="tRNA_int_end_N2"/>
    <property type="match status" value="1"/>
</dbReference>
<evidence type="ECO:0000259" key="4">
    <source>
        <dbReference type="Pfam" id="PF12928"/>
    </source>
</evidence>
<gene>
    <name evidence="5" type="ORF">g.5086</name>
</gene>
<organism evidence="5">
    <name type="scientific">Auxenochlorella protothecoides</name>
    <name type="common">Green microalga</name>
    <name type="synonym">Chlorella protothecoides</name>
    <dbReference type="NCBI Taxonomy" id="3075"/>
    <lineage>
        <taxon>Eukaryota</taxon>
        <taxon>Viridiplantae</taxon>
        <taxon>Chlorophyta</taxon>
        <taxon>core chlorophytes</taxon>
        <taxon>Trebouxiophyceae</taxon>
        <taxon>Chlorellales</taxon>
        <taxon>Chlorellaceae</taxon>
        <taxon>Auxenochlorella</taxon>
    </lineage>
</organism>
<proteinExistence type="inferred from homology"/>
<dbReference type="InterPro" id="IPR024336">
    <property type="entry name" value="tRNA_splic_suSen54_N"/>
</dbReference>
<dbReference type="GO" id="GO:0000379">
    <property type="term" value="P:tRNA-type intron splice site recognition and cleavage"/>
    <property type="evidence" value="ECO:0007669"/>
    <property type="project" value="TreeGrafter"/>
</dbReference>
<name>A0A1D2A6V0_AUXPR</name>
<evidence type="ECO:0000256" key="2">
    <source>
        <dbReference type="ARBA" id="ARBA00022694"/>
    </source>
</evidence>
<dbReference type="PANTHER" id="PTHR21027">
    <property type="entry name" value="TRNA-SPLICING ENDONUCLEASE SUBUNIT SEN54"/>
    <property type="match status" value="1"/>
</dbReference>
<sequence>MRFTTCRWHVDVLPWRRTRSTVDCRSACTVDVLLLPIRVDNEPFPEVQTLAIRFSMALQLPRQADFSANIFRRGQKRELFEDAEEEEVSAETELASKLGDLATLWAADRIGKELSAAIWRPSLGLAEVVLQRGKAVAHLGVQQRSRLYLHPEEATYLVDRANLLLFTEGPGRAQRLLSLQEAQDLMLGAGVGIDLYLVFCKLTRAGYIAQRHPARWIAGPREDLGAVWARWRGGAGTDACLVGEGRGTAAATPDRHSGARPPIHPTARAPRDRPVPARPATARGQSRGWWALDGWAGVGPREGFWAAQPRAEVLQGTAAGRRAQYPCLQPLAQTSRGEVAQAAYEGGAASPRLHLDVWGADAKFSRRGAGDPLFHVSVHPAGAAPSLQEMVVLEAAAGDIPVKFAVVEKGDIGFYGFSHVRLQDIL</sequence>
<protein>
    <recommendedName>
        <fullName evidence="4">tRNA-splicing endonuclease subunit Sen54 N-terminal domain-containing protein</fullName>
    </recommendedName>
</protein>
<feature type="region of interest" description="Disordered" evidence="3">
    <location>
        <begin position="247"/>
        <end position="283"/>
    </location>
</feature>
<feature type="domain" description="tRNA-splicing endonuclease subunit Sen54 N-terminal" evidence="4">
    <location>
        <begin position="111"/>
        <end position="166"/>
    </location>
</feature>
<dbReference type="GO" id="GO:0000214">
    <property type="term" value="C:tRNA-intron endonuclease complex"/>
    <property type="evidence" value="ECO:0007669"/>
    <property type="project" value="TreeGrafter"/>
</dbReference>
<evidence type="ECO:0000256" key="1">
    <source>
        <dbReference type="ARBA" id="ARBA00005736"/>
    </source>
</evidence>
<reference evidence="5" key="1">
    <citation type="submission" date="2015-08" db="EMBL/GenBank/DDBJ databases">
        <authorList>
            <person name="Babu N.S."/>
            <person name="Beckwith C.J."/>
            <person name="Beseler K.G."/>
            <person name="Brison A."/>
            <person name="Carone J.V."/>
            <person name="Caskin T.P."/>
            <person name="Diamond M."/>
            <person name="Durham M.E."/>
            <person name="Foxe J.M."/>
            <person name="Go M."/>
            <person name="Henderson B.A."/>
            <person name="Jones I.B."/>
            <person name="McGettigan J.A."/>
            <person name="Micheletti S.J."/>
            <person name="Nasrallah M.E."/>
            <person name="Ortiz D."/>
            <person name="Piller C.R."/>
            <person name="Privatt S.R."/>
            <person name="Schneider S.L."/>
            <person name="Sharp S."/>
            <person name="Smith T.C."/>
            <person name="Stanton J.D."/>
            <person name="Ullery H.E."/>
            <person name="Wilson R.J."/>
            <person name="Serrano M.G."/>
            <person name="Buck G."/>
            <person name="Lee V."/>
            <person name="Wang Y."/>
            <person name="Carvalho R."/>
            <person name="Voegtly L."/>
            <person name="Shi R."/>
            <person name="Duckworth R."/>
            <person name="Johnson A."/>
            <person name="Loviza R."/>
            <person name="Walstead R."/>
            <person name="Shah Z."/>
            <person name="Kiflezghi M."/>
            <person name="Wade K."/>
            <person name="Ball S.L."/>
            <person name="Bradley K.W."/>
            <person name="Asai D.J."/>
            <person name="Bowman C.A."/>
            <person name="Russell D.A."/>
            <person name="Pope W.H."/>
            <person name="Jacobs-Sera D."/>
            <person name="Hendrix R.W."/>
            <person name="Hatfull G.F."/>
        </authorList>
    </citation>
    <scope>NUCLEOTIDE SEQUENCE</scope>
</reference>
<evidence type="ECO:0000256" key="3">
    <source>
        <dbReference type="SAM" id="MobiDB-lite"/>
    </source>
</evidence>
<comment type="similarity">
    <text evidence="1">Belongs to the SEN54 family.</text>
</comment>
<accession>A0A1D2A6V0</accession>
<dbReference type="PANTHER" id="PTHR21027:SF1">
    <property type="entry name" value="TRNA-SPLICING ENDONUCLEASE SUBUNIT SEN54"/>
    <property type="match status" value="1"/>
</dbReference>
<dbReference type="EMBL" id="GDKF01003718">
    <property type="protein sequence ID" value="JAT74904.1"/>
    <property type="molecule type" value="Transcribed_RNA"/>
</dbReference>
<keyword evidence="2" id="KW-0819">tRNA processing</keyword>